<dbReference type="PANTHER" id="PTHR43364">
    <property type="entry name" value="NADH-SPECIFIC METHYLGLYOXAL REDUCTASE-RELATED"/>
    <property type="match status" value="1"/>
</dbReference>
<gene>
    <name evidence="2" type="ORF">RPE78_11185</name>
</gene>
<feature type="domain" description="NADP-dependent oxidoreductase" evidence="1">
    <location>
        <begin position="15"/>
        <end position="315"/>
    </location>
</feature>
<dbReference type="PANTHER" id="PTHR43364:SF6">
    <property type="entry name" value="OXIDOREDUCTASE-RELATED"/>
    <property type="match status" value="1"/>
</dbReference>
<accession>A0ABZ1DWU3</accession>
<sequence>MKTNTLGTTGLEISPIVFGGNVFGWTLDEAASFRMLDALIDHGFTTIDTADVYSAWGEGNSGGESETILGKWFAARPGLREKVTLFTKVGSDMGGPGEKGLSQAWISKAIDLSLERLKTDHVDLYFSHWPDDSVRHEETLGAYRDLLAAGKIRAIGASNYDYALLSSAQRVAKDHGLPAYQVLQPEYNLYDRDGFEGDLRAFCIAQNIGVVTYFSLAAGFLSGKYRRPEDLEGSKRGDMVRKYLNDRGLAVLQALDEVALAHNAKPAEVALAWLIAREGVSAPIASATSESQLASFVKAAELHLAEDEMNALTEAGAVEAAQ</sequence>
<evidence type="ECO:0000313" key="2">
    <source>
        <dbReference type="EMBL" id="WRY33242.1"/>
    </source>
</evidence>
<dbReference type="InterPro" id="IPR036812">
    <property type="entry name" value="NAD(P)_OxRdtase_dom_sf"/>
</dbReference>
<organism evidence="2 3">
    <name type="scientific">Thioclava litoralis</name>
    <dbReference type="NCBI Taxonomy" id="3076557"/>
    <lineage>
        <taxon>Bacteria</taxon>
        <taxon>Pseudomonadati</taxon>
        <taxon>Pseudomonadota</taxon>
        <taxon>Alphaproteobacteria</taxon>
        <taxon>Rhodobacterales</taxon>
        <taxon>Paracoccaceae</taxon>
        <taxon>Thioclava</taxon>
    </lineage>
</organism>
<dbReference type="Pfam" id="PF00248">
    <property type="entry name" value="Aldo_ket_red"/>
    <property type="match status" value="1"/>
</dbReference>
<evidence type="ECO:0000313" key="3">
    <source>
        <dbReference type="Proteomes" id="UP001623290"/>
    </source>
</evidence>
<name>A0ABZ1DWU3_9RHOB</name>
<dbReference type="CDD" id="cd19081">
    <property type="entry name" value="AKR_AKR9C1"/>
    <property type="match status" value="1"/>
</dbReference>
<proteinExistence type="predicted"/>
<dbReference type="SUPFAM" id="SSF51430">
    <property type="entry name" value="NAD(P)-linked oxidoreductase"/>
    <property type="match status" value="1"/>
</dbReference>
<dbReference type="Proteomes" id="UP001623290">
    <property type="component" value="Chromosome"/>
</dbReference>
<reference evidence="2 3" key="1">
    <citation type="submission" date="2023-09" db="EMBL/GenBank/DDBJ databases">
        <title>Thioclava shenzhenensis sp. nov., a multidrug resistant bacteria-antagonizing species isolated from coastal seawater.</title>
        <authorList>
            <person name="Long M."/>
        </authorList>
    </citation>
    <scope>NUCLEOTIDE SEQUENCE [LARGE SCALE GENOMIC DNA]</scope>
    <source>
        <strain evidence="2 3">FTW29</strain>
    </source>
</reference>
<keyword evidence="3" id="KW-1185">Reference proteome</keyword>
<evidence type="ECO:0000259" key="1">
    <source>
        <dbReference type="Pfam" id="PF00248"/>
    </source>
</evidence>
<dbReference type="Gene3D" id="3.20.20.100">
    <property type="entry name" value="NADP-dependent oxidoreductase domain"/>
    <property type="match status" value="1"/>
</dbReference>
<dbReference type="InterPro" id="IPR023210">
    <property type="entry name" value="NADP_OxRdtase_dom"/>
</dbReference>
<protein>
    <submittedName>
        <fullName evidence="2">Aldo/keto reductase</fullName>
    </submittedName>
</protein>
<dbReference type="EMBL" id="CP135443">
    <property type="protein sequence ID" value="WRY33242.1"/>
    <property type="molecule type" value="Genomic_DNA"/>
</dbReference>
<dbReference type="InterPro" id="IPR050523">
    <property type="entry name" value="AKR_Detox_Biosynth"/>
</dbReference>
<dbReference type="RefSeq" id="WP_339107041.1">
    <property type="nucleotide sequence ID" value="NZ_CP135443.1"/>
</dbReference>